<dbReference type="AlphaFoldDB" id="A0A7J3T8K2"/>
<evidence type="ECO:0000256" key="7">
    <source>
        <dbReference type="ARBA" id="ARBA00023065"/>
    </source>
</evidence>
<proteinExistence type="predicted"/>
<feature type="transmembrane region" description="Helical" evidence="10">
    <location>
        <begin position="6"/>
        <end position="22"/>
    </location>
</feature>
<dbReference type="GO" id="GO:0015297">
    <property type="term" value="F:antiporter activity"/>
    <property type="evidence" value="ECO:0007669"/>
    <property type="project" value="UniProtKB-KW"/>
</dbReference>
<organism evidence="12">
    <name type="scientific">Candidatus Aciduliprofundum boonei</name>
    <dbReference type="NCBI Taxonomy" id="379547"/>
    <lineage>
        <taxon>Archaea</taxon>
        <taxon>Methanobacteriati</taxon>
        <taxon>Thermoplasmatota</taxon>
        <taxon>DHVE2 group</taxon>
        <taxon>Candidatus Aciduliprofundum</taxon>
    </lineage>
</organism>
<evidence type="ECO:0000256" key="10">
    <source>
        <dbReference type="SAM" id="Phobius"/>
    </source>
</evidence>
<keyword evidence="5 10" id="KW-1133">Transmembrane helix</keyword>
<feature type="transmembrane region" description="Helical" evidence="10">
    <location>
        <begin position="113"/>
        <end position="138"/>
    </location>
</feature>
<feature type="domain" description="RCK N-terminal" evidence="11">
    <location>
        <begin position="388"/>
        <end position="503"/>
    </location>
</feature>
<gene>
    <name evidence="12" type="ORF">ENL31_00425</name>
</gene>
<dbReference type="Gene3D" id="3.40.50.720">
    <property type="entry name" value="NAD(P)-binding Rossmann-like Domain"/>
    <property type="match status" value="1"/>
</dbReference>
<evidence type="ECO:0000256" key="9">
    <source>
        <dbReference type="ARBA" id="ARBA00023201"/>
    </source>
</evidence>
<feature type="transmembrane region" description="Helical" evidence="10">
    <location>
        <begin position="325"/>
        <end position="350"/>
    </location>
</feature>
<keyword evidence="9" id="KW-0739">Sodium transport</keyword>
<comment type="caution">
    <text evidence="12">The sequence shown here is derived from an EMBL/GenBank/DDBJ whole genome shotgun (WGS) entry which is preliminary data.</text>
</comment>
<reference evidence="12" key="1">
    <citation type="journal article" date="2020" name="mSystems">
        <title>Genome- and Community-Level Interaction Insights into Carbon Utilization and Element Cycling Functions of Hydrothermarchaeota in Hydrothermal Sediment.</title>
        <authorList>
            <person name="Zhou Z."/>
            <person name="Liu Y."/>
            <person name="Xu W."/>
            <person name="Pan J."/>
            <person name="Luo Z.H."/>
            <person name="Li M."/>
        </authorList>
    </citation>
    <scope>NUCLEOTIDE SEQUENCE [LARGE SCALE GENOMIC DNA]</scope>
    <source>
        <strain evidence="12">HyVt-85</strain>
    </source>
</reference>
<protein>
    <submittedName>
        <fullName evidence="12">Transporter</fullName>
    </submittedName>
</protein>
<feature type="transmembrane region" description="Helical" evidence="10">
    <location>
        <begin position="54"/>
        <end position="73"/>
    </location>
</feature>
<dbReference type="Gene3D" id="1.20.1530.20">
    <property type="match status" value="1"/>
</dbReference>
<dbReference type="Proteomes" id="UP000886130">
    <property type="component" value="Unassembled WGS sequence"/>
</dbReference>
<keyword evidence="6" id="KW-0915">Sodium</keyword>
<feature type="transmembrane region" description="Helical" evidence="10">
    <location>
        <begin position="219"/>
        <end position="238"/>
    </location>
</feature>
<keyword evidence="3" id="KW-0050">Antiport</keyword>
<evidence type="ECO:0000259" key="11">
    <source>
        <dbReference type="PROSITE" id="PS51201"/>
    </source>
</evidence>
<feature type="transmembrane region" description="Helical" evidence="10">
    <location>
        <begin position="150"/>
        <end position="173"/>
    </location>
</feature>
<sequence length="534" mass="59670">MLDYLVAFGFLLVLVFLISEFSHRIKVIAVPLLIIAGMLIGPNGFGIVNKSEGLEFFAELGFLFLVFLAGLEIRGVKNVEWRDVTSLGSVLATISFFMGFLLVYFWGYHPPKYLLATPLIIGTVFQSSSVGEIIPIINHTRKLKDKIGNTLIPTVVILDTISLISLSLILQWYRDSNLVHLLLFIIALILFIFLGSRYIPRLGKWVFNRYRSSYEEMEIVFFMAVLFSMIGVSELIGLEPIVASFLTGLFLGESVEGEEICHKLSSIGRGFLIPIFFIVVGMDADPLLFLRGASYLYLLLAIIIGLMGSKLLGGYIYSRISRKNLPLLGVVFFPQLGATLAATKIGLIYGLIDEPLFTSVVVMAIVTALITPFLTLHIFGKIEKQELSDHAVILGGGMIGEYAASALTLLHKEFIIVEKNKKRCDYLKSKGYRCILGDATRGDVLDAVNVERAKYALVLLSSSKDSVIASRYIREKNPDCRIIARVHSEKERKILKDIADEVLYPEMIAGMNIVWHIMKMIEENRRDDSTDFGI</sequence>
<dbReference type="GO" id="GO:1902600">
    <property type="term" value="P:proton transmembrane transport"/>
    <property type="evidence" value="ECO:0007669"/>
    <property type="project" value="InterPro"/>
</dbReference>
<dbReference type="SUPFAM" id="SSF51735">
    <property type="entry name" value="NAD(P)-binding Rossmann-fold domains"/>
    <property type="match status" value="1"/>
</dbReference>
<accession>A0A7J3T8K2</accession>
<dbReference type="Pfam" id="PF02254">
    <property type="entry name" value="TrkA_N"/>
    <property type="match status" value="1"/>
</dbReference>
<dbReference type="GO" id="GO:0016020">
    <property type="term" value="C:membrane"/>
    <property type="evidence" value="ECO:0007669"/>
    <property type="project" value="UniProtKB-SubCell"/>
</dbReference>
<keyword evidence="2" id="KW-0813">Transport</keyword>
<keyword evidence="4 10" id="KW-0812">Transmembrane</keyword>
<dbReference type="GO" id="GO:0006813">
    <property type="term" value="P:potassium ion transport"/>
    <property type="evidence" value="ECO:0007669"/>
    <property type="project" value="InterPro"/>
</dbReference>
<feature type="transmembrane region" description="Helical" evidence="10">
    <location>
        <begin position="29"/>
        <end position="48"/>
    </location>
</feature>
<name>A0A7J3T8K2_9ARCH</name>
<keyword evidence="7" id="KW-0406">Ion transport</keyword>
<evidence type="ECO:0000256" key="2">
    <source>
        <dbReference type="ARBA" id="ARBA00022448"/>
    </source>
</evidence>
<dbReference type="PROSITE" id="PS51201">
    <property type="entry name" value="RCK_N"/>
    <property type="match status" value="1"/>
</dbReference>
<dbReference type="InterPro" id="IPR006153">
    <property type="entry name" value="Cation/H_exchanger_TM"/>
</dbReference>
<comment type="subcellular location">
    <subcellularLocation>
        <location evidence="1">Membrane</location>
        <topology evidence="1">Multi-pass membrane protein</topology>
    </subcellularLocation>
</comment>
<evidence type="ECO:0000256" key="6">
    <source>
        <dbReference type="ARBA" id="ARBA00023053"/>
    </source>
</evidence>
<feature type="transmembrane region" description="Helical" evidence="10">
    <location>
        <begin position="179"/>
        <end position="199"/>
    </location>
</feature>
<feature type="transmembrane region" description="Helical" evidence="10">
    <location>
        <begin position="356"/>
        <end position="379"/>
    </location>
</feature>
<dbReference type="InterPro" id="IPR003148">
    <property type="entry name" value="RCK_N"/>
</dbReference>
<evidence type="ECO:0000256" key="1">
    <source>
        <dbReference type="ARBA" id="ARBA00004141"/>
    </source>
</evidence>
<dbReference type="InterPro" id="IPR038770">
    <property type="entry name" value="Na+/solute_symporter_sf"/>
</dbReference>
<evidence type="ECO:0000256" key="3">
    <source>
        <dbReference type="ARBA" id="ARBA00022449"/>
    </source>
</evidence>
<keyword evidence="8 10" id="KW-0472">Membrane</keyword>
<evidence type="ECO:0000256" key="8">
    <source>
        <dbReference type="ARBA" id="ARBA00023136"/>
    </source>
</evidence>
<feature type="transmembrane region" description="Helical" evidence="10">
    <location>
        <begin position="295"/>
        <end position="313"/>
    </location>
</feature>
<dbReference type="PANTHER" id="PTHR43562:SF3">
    <property type="entry name" value="SODIUM ION_PROTON EXCHANGER (EUROFUNG)"/>
    <property type="match status" value="1"/>
</dbReference>
<evidence type="ECO:0000256" key="5">
    <source>
        <dbReference type="ARBA" id="ARBA00022989"/>
    </source>
</evidence>
<dbReference type="EMBL" id="DRTM01000033">
    <property type="protein sequence ID" value="HHE75576.1"/>
    <property type="molecule type" value="Genomic_DNA"/>
</dbReference>
<dbReference type="PANTHER" id="PTHR43562">
    <property type="entry name" value="NAPA-TYPE SODIUM/HYDROGEN ANTIPORTER"/>
    <property type="match status" value="1"/>
</dbReference>
<dbReference type="Pfam" id="PF00999">
    <property type="entry name" value="Na_H_Exchanger"/>
    <property type="match status" value="1"/>
</dbReference>
<dbReference type="InterPro" id="IPR036291">
    <property type="entry name" value="NAD(P)-bd_dom_sf"/>
</dbReference>
<evidence type="ECO:0000313" key="12">
    <source>
        <dbReference type="EMBL" id="HHE75576.1"/>
    </source>
</evidence>
<dbReference type="GO" id="GO:0006814">
    <property type="term" value="P:sodium ion transport"/>
    <property type="evidence" value="ECO:0007669"/>
    <property type="project" value="UniProtKB-KW"/>
</dbReference>
<feature type="transmembrane region" description="Helical" evidence="10">
    <location>
        <begin position="85"/>
        <end position="107"/>
    </location>
</feature>
<evidence type="ECO:0000256" key="4">
    <source>
        <dbReference type="ARBA" id="ARBA00022692"/>
    </source>
</evidence>